<dbReference type="InterPro" id="IPR058514">
    <property type="entry name" value="DUF8201"/>
</dbReference>
<evidence type="ECO:0000313" key="3">
    <source>
        <dbReference type="EMBL" id="EMO63800.1"/>
    </source>
</evidence>
<protein>
    <recommendedName>
        <fullName evidence="2">DUF8201 domain-containing protein</fullName>
    </recommendedName>
</protein>
<reference evidence="3 4" key="1">
    <citation type="submission" date="2013-01" db="EMBL/GenBank/DDBJ databases">
        <authorList>
            <person name="Harkins D.M."/>
            <person name="Durkin A.S."/>
            <person name="Brinkac L.M."/>
            <person name="Haft D.H."/>
            <person name="Selengut J.D."/>
            <person name="Sanka R."/>
            <person name="DePew J."/>
            <person name="Purushe J."/>
            <person name="Picardeau M."/>
            <person name="Werts C."/>
            <person name="Goarant C."/>
            <person name="Vinetz J.M."/>
            <person name="Sutton G.G."/>
            <person name="Nierman W.C."/>
            <person name="Fouts D.E."/>
        </authorList>
    </citation>
    <scope>NUCLEOTIDE SEQUENCE [LARGE SCALE GENOMIC DNA]</scope>
    <source>
        <strain evidence="3 4">200901868</strain>
    </source>
</reference>
<sequence>MLIFGLNRKSIVFIITFPFLLSALIFFLYPPSPFAYDSGLYHIQSIKWIQEYSVVPGLANLHGRFGFNS</sequence>
<organism evidence="3 4">
    <name type="scientific">Leptospira borgpetersenii serovar Pomona str. 200901868</name>
    <dbReference type="NCBI Taxonomy" id="1192866"/>
    <lineage>
        <taxon>Bacteria</taxon>
        <taxon>Pseudomonadati</taxon>
        <taxon>Spirochaetota</taxon>
        <taxon>Spirochaetia</taxon>
        <taxon>Leptospirales</taxon>
        <taxon>Leptospiraceae</taxon>
        <taxon>Leptospira</taxon>
    </lineage>
</organism>
<gene>
    <name evidence="3" type="ORF">LEP1GSC133_1179</name>
</gene>
<feature type="transmembrane region" description="Helical" evidence="1">
    <location>
        <begin position="12"/>
        <end position="29"/>
    </location>
</feature>
<keyword evidence="1" id="KW-0812">Transmembrane</keyword>
<name>M6W3U4_LEPBO</name>
<evidence type="ECO:0000313" key="4">
    <source>
        <dbReference type="Proteomes" id="UP000012159"/>
    </source>
</evidence>
<dbReference type="Proteomes" id="UP000012159">
    <property type="component" value="Unassembled WGS sequence"/>
</dbReference>
<accession>M6W3U4</accession>
<dbReference type="Pfam" id="PF26626">
    <property type="entry name" value="DUF8201"/>
    <property type="match status" value="1"/>
</dbReference>
<dbReference type="EMBL" id="AKWF02000038">
    <property type="protein sequence ID" value="EMO63800.1"/>
    <property type="molecule type" value="Genomic_DNA"/>
</dbReference>
<keyword evidence="1" id="KW-0472">Membrane</keyword>
<feature type="non-terminal residue" evidence="3">
    <location>
        <position position="69"/>
    </location>
</feature>
<dbReference type="STRING" id="1192866.LEP1GSC133_1179"/>
<evidence type="ECO:0000256" key="1">
    <source>
        <dbReference type="SAM" id="Phobius"/>
    </source>
</evidence>
<evidence type="ECO:0000259" key="2">
    <source>
        <dbReference type="Pfam" id="PF26626"/>
    </source>
</evidence>
<keyword evidence="1" id="KW-1133">Transmembrane helix</keyword>
<comment type="caution">
    <text evidence="3">The sequence shown here is derived from an EMBL/GenBank/DDBJ whole genome shotgun (WGS) entry which is preliminary data.</text>
</comment>
<feature type="domain" description="DUF8201" evidence="2">
    <location>
        <begin position="13"/>
        <end position="69"/>
    </location>
</feature>
<proteinExistence type="predicted"/>
<dbReference type="AlphaFoldDB" id="M6W3U4"/>